<gene>
    <name evidence="1" type="ORF">METZ01_LOCUS232837</name>
</gene>
<dbReference type="EMBL" id="UINC01058100">
    <property type="protein sequence ID" value="SVB79983.1"/>
    <property type="molecule type" value="Genomic_DNA"/>
</dbReference>
<accession>A0A382GZL0</accession>
<organism evidence="1">
    <name type="scientific">marine metagenome</name>
    <dbReference type="NCBI Taxonomy" id="408172"/>
    <lineage>
        <taxon>unclassified sequences</taxon>
        <taxon>metagenomes</taxon>
        <taxon>ecological metagenomes</taxon>
    </lineage>
</organism>
<proteinExistence type="predicted"/>
<feature type="non-terminal residue" evidence="1">
    <location>
        <position position="139"/>
    </location>
</feature>
<evidence type="ECO:0000313" key="1">
    <source>
        <dbReference type="EMBL" id="SVB79983.1"/>
    </source>
</evidence>
<reference evidence="1" key="1">
    <citation type="submission" date="2018-05" db="EMBL/GenBank/DDBJ databases">
        <authorList>
            <person name="Lanie J.A."/>
            <person name="Ng W.-L."/>
            <person name="Kazmierczak K.M."/>
            <person name="Andrzejewski T.M."/>
            <person name="Davidsen T.M."/>
            <person name="Wayne K.J."/>
            <person name="Tettelin H."/>
            <person name="Glass J.I."/>
            <person name="Rusch D."/>
            <person name="Podicherti R."/>
            <person name="Tsui H.-C.T."/>
            <person name="Winkler M.E."/>
        </authorList>
    </citation>
    <scope>NUCLEOTIDE SEQUENCE</scope>
</reference>
<name>A0A382GZL0_9ZZZZ</name>
<protein>
    <submittedName>
        <fullName evidence="1">Uncharacterized protein</fullName>
    </submittedName>
</protein>
<sequence>MGQTLKIGRRIELVPMDPHCHDISIALYRQSQDAGPAYLVHTYSGLEDAPGRVTFVKIAMCFLGGMDVDSDGLLRFPCGQDHELAIKRVFLEACKLPSDAKLTPRPLQVFDKKSGVTMDIVSRENGRYQVIAEGEGKDK</sequence>
<dbReference type="AlphaFoldDB" id="A0A382GZL0"/>